<feature type="compositionally biased region" description="Low complexity" evidence="1">
    <location>
        <begin position="12"/>
        <end position="26"/>
    </location>
</feature>
<accession>A0A9W8YHJ5</accession>
<keyword evidence="2" id="KW-0418">Kinase</keyword>
<name>A0A9W8YHJ5_9PLEO</name>
<evidence type="ECO:0000313" key="2">
    <source>
        <dbReference type="EMBL" id="KAJ4377643.1"/>
    </source>
</evidence>
<dbReference type="OrthoDB" id="3797574at2759"/>
<feature type="compositionally biased region" description="Polar residues" evidence="1">
    <location>
        <begin position="76"/>
        <end position="89"/>
    </location>
</feature>
<dbReference type="EMBL" id="JAPEUY010000001">
    <property type="protein sequence ID" value="KAJ4377643.1"/>
    <property type="molecule type" value="Genomic_DNA"/>
</dbReference>
<organism evidence="2 3">
    <name type="scientific">Neocucurbitaria cava</name>
    <dbReference type="NCBI Taxonomy" id="798079"/>
    <lineage>
        <taxon>Eukaryota</taxon>
        <taxon>Fungi</taxon>
        <taxon>Dikarya</taxon>
        <taxon>Ascomycota</taxon>
        <taxon>Pezizomycotina</taxon>
        <taxon>Dothideomycetes</taxon>
        <taxon>Pleosporomycetidae</taxon>
        <taxon>Pleosporales</taxon>
        <taxon>Pleosporineae</taxon>
        <taxon>Cucurbitariaceae</taxon>
        <taxon>Neocucurbitaria</taxon>
    </lineage>
</organism>
<reference evidence="2" key="1">
    <citation type="submission" date="2022-10" db="EMBL/GenBank/DDBJ databases">
        <title>Tapping the CABI collections for fungal endophytes: first genome assemblies for Collariella, Neodidymelliopsis, Ascochyta clinopodiicola, Didymella pomorum, Didymosphaeria variabile, Neocosmospora piperis and Neocucurbitaria cava.</title>
        <authorList>
            <person name="Hill R."/>
        </authorList>
    </citation>
    <scope>NUCLEOTIDE SEQUENCE</scope>
    <source>
        <strain evidence="2">IMI 356814</strain>
    </source>
</reference>
<keyword evidence="2" id="KW-0808">Transferase</keyword>
<sequence length="122" mass="12811">MTSRPEPGGLVTSLSTSSPSSYPFADSFSRASLRDTSIISSQSAAVDARLKRPGLVSRASESSTKTIRPRHHLRIKSSSVIPTLSTLNVGTTPSSRSPTMTTSTGGTSSGAADLLRQAMMQR</sequence>
<feature type="compositionally biased region" description="Low complexity" evidence="1">
    <location>
        <begin position="90"/>
        <end position="110"/>
    </location>
</feature>
<protein>
    <submittedName>
        <fullName evidence="2">Serine/threonine-protein kinase</fullName>
        <ecNumber evidence="2">2.7.11.1</ecNumber>
    </submittedName>
</protein>
<evidence type="ECO:0000313" key="3">
    <source>
        <dbReference type="Proteomes" id="UP001140560"/>
    </source>
</evidence>
<dbReference type="AlphaFoldDB" id="A0A9W8YHJ5"/>
<comment type="caution">
    <text evidence="2">The sequence shown here is derived from an EMBL/GenBank/DDBJ whole genome shotgun (WGS) entry which is preliminary data.</text>
</comment>
<dbReference type="GO" id="GO:0004674">
    <property type="term" value="F:protein serine/threonine kinase activity"/>
    <property type="evidence" value="ECO:0007669"/>
    <property type="project" value="UniProtKB-EC"/>
</dbReference>
<feature type="region of interest" description="Disordered" evidence="1">
    <location>
        <begin position="1"/>
        <end position="26"/>
    </location>
</feature>
<gene>
    <name evidence="2" type="primary">SCH9_2</name>
    <name evidence="2" type="ORF">N0V83_000471</name>
</gene>
<feature type="region of interest" description="Disordered" evidence="1">
    <location>
        <begin position="42"/>
        <end position="112"/>
    </location>
</feature>
<dbReference type="EC" id="2.7.11.1" evidence="2"/>
<evidence type="ECO:0000256" key="1">
    <source>
        <dbReference type="SAM" id="MobiDB-lite"/>
    </source>
</evidence>
<proteinExistence type="predicted"/>
<keyword evidence="3" id="KW-1185">Reference proteome</keyword>
<dbReference type="Proteomes" id="UP001140560">
    <property type="component" value="Unassembled WGS sequence"/>
</dbReference>